<dbReference type="SUPFAM" id="SSF50952">
    <property type="entry name" value="Soluble quinoprotein glucose dehydrogenase"/>
    <property type="match status" value="1"/>
</dbReference>
<evidence type="ECO:0000256" key="3">
    <source>
        <dbReference type="ARBA" id="ARBA00023004"/>
    </source>
</evidence>
<keyword evidence="3 4" id="KW-0408">Iron</keyword>
<dbReference type="InterPro" id="IPR055557">
    <property type="entry name" value="DUF7133"/>
</dbReference>
<dbReference type="GO" id="GO:0020037">
    <property type="term" value="F:heme binding"/>
    <property type="evidence" value="ECO:0007669"/>
    <property type="project" value="InterPro"/>
</dbReference>
<evidence type="ECO:0000313" key="7">
    <source>
        <dbReference type="EMBL" id="SMO62725.1"/>
    </source>
</evidence>
<dbReference type="PROSITE" id="PS51007">
    <property type="entry name" value="CYTC"/>
    <property type="match status" value="1"/>
</dbReference>
<dbReference type="PANTHER" id="PTHR33546:SF1">
    <property type="entry name" value="LARGE, MULTIFUNCTIONAL SECRETED PROTEIN"/>
    <property type="match status" value="1"/>
</dbReference>
<reference evidence="7 8" key="1">
    <citation type="submission" date="2017-05" db="EMBL/GenBank/DDBJ databases">
        <authorList>
            <person name="Varghese N."/>
            <person name="Submissions S."/>
        </authorList>
    </citation>
    <scope>NUCLEOTIDE SEQUENCE [LARGE SCALE GENOMIC DNA]</scope>
    <source>
        <strain evidence="7 8">DSM 21194</strain>
    </source>
</reference>
<dbReference type="EMBL" id="FXTH01000007">
    <property type="protein sequence ID" value="SMO62725.1"/>
    <property type="molecule type" value="Genomic_DNA"/>
</dbReference>
<dbReference type="Pfam" id="PF13442">
    <property type="entry name" value="Cytochrome_CBB3"/>
    <property type="match status" value="1"/>
</dbReference>
<dbReference type="InterPro" id="IPR011041">
    <property type="entry name" value="Quinoprot_gluc/sorb_DH_b-prop"/>
</dbReference>
<feature type="region of interest" description="Disordered" evidence="5">
    <location>
        <begin position="823"/>
        <end position="843"/>
    </location>
</feature>
<dbReference type="SUPFAM" id="SSF46626">
    <property type="entry name" value="Cytochrome c"/>
    <property type="match status" value="1"/>
</dbReference>
<evidence type="ECO:0000259" key="6">
    <source>
        <dbReference type="PROSITE" id="PS51007"/>
    </source>
</evidence>
<keyword evidence="8" id="KW-1185">Reference proteome</keyword>
<dbReference type="InterPro" id="IPR011989">
    <property type="entry name" value="ARM-like"/>
</dbReference>
<evidence type="ECO:0000256" key="2">
    <source>
        <dbReference type="ARBA" id="ARBA00022723"/>
    </source>
</evidence>
<evidence type="ECO:0000256" key="5">
    <source>
        <dbReference type="SAM" id="MobiDB-lite"/>
    </source>
</evidence>
<dbReference type="InterPro" id="IPR011042">
    <property type="entry name" value="6-blade_b-propeller_TolB-like"/>
</dbReference>
<organism evidence="7 8">
    <name type="scientific">Fodinibius sediminis</name>
    <dbReference type="NCBI Taxonomy" id="1214077"/>
    <lineage>
        <taxon>Bacteria</taxon>
        <taxon>Pseudomonadati</taxon>
        <taxon>Balneolota</taxon>
        <taxon>Balneolia</taxon>
        <taxon>Balneolales</taxon>
        <taxon>Balneolaceae</taxon>
        <taxon>Fodinibius</taxon>
    </lineage>
</organism>
<proteinExistence type="predicted"/>
<dbReference type="PROSITE" id="PS51257">
    <property type="entry name" value="PROKAR_LIPOPROTEIN"/>
    <property type="match status" value="1"/>
</dbReference>
<evidence type="ECO:0000313" key="8">
    <source>
        <dbReference type="Proteomes" id="UP000317593"/>
    </source>
</evidence>
<dbReference type="PANTHER" id="PTHR33546">
    <property type="entry name" value="LARGE, MULTIFUNCTIONAL SECRETED PROTEIN-RELATED"/>
    <property type="match status" value="1"/>
</dbReference>
<dbReference type="InterPro" id="IPR016024">
    <property type="entry name" value="ARM-type_fold"/>
</dbReference>
<keyword evidence="2 4" id="KW-0479">Metal-binding</keyword>
<feature type="compositionally biased region" description="Basic and acidic residues" evidence="5">
    <location>
        <begin position="828"/>
        <end position="843"/>
    </location>
</feature>
<dbReference type="AlphaFoldDB" id="A0A521CTJ3"/>
<evidence type="ECO:0000256" key="1">
    <source>
        <dbReference type="ARBA" id="ARBA00022617"/>
    </source>
</evidence>
<dbReference type="GO" id="GO:0046872">
    <property type="term" value="F:metal ion binding"/>
    <property type="evidence" value="ECO:0007669"/>
    <property type="project" value="UniProtKB-KW"/>
</dbReference>
<accession>A0A521CTJ3</accession>
<dbReference type="GO" id="GO:0009055">
    <property type="term" value="F:electron transfer activity"/>
    <property type="evidence" value="ECO:0007669"/>
    <property type="project" value="InterPro"/>
</dbReference>
<gene>
    <name evidence="7" type="ORF">SAMN06265218_10792</name>
</gene>
<dbReference type="Gene3D" id="1.10.760.10">
    <property type="entry name" value="Cytochrome c-like domain"/>
    <property type="match status" value="1"/>
</dbReference>
<dbReference type="Gene3D" id="2.120.10.30">
    <property type="entry name" value="TolB, C-terminal domain"/>
    <property type="match status" value="1"/>
</dbReference>
<evidence type="ECO:0000256" key="4">
    <source>
        <dbReference type="PROSITE-ProRule" id="PRU00433"/>
    </source>
</evidence>
<dbReference type="InterPro" id="IPR009056">
    <property type="entry name" value="Cyt_c-like_dom"/>
</dbReference>
<dbReference type="InterPro" id="IPR036909">
    <property type="entry name" value="Cyt_c-like_dom_sf"/>
</dbReference>
<dbReference type="Proteomes" id="UP000317593">
    <property type="component" value="Unassembled WGS sequence"/>
</dbReference>
<dbReference type="Gene3D" id="1.25.10.10">
    <property type="entry name" value="Leucine-rich Repeat Variant"/>
    <property type="match status" value="1"/>
</dbReference>
<dbReference type="Pfam" id="PF23500">
    <property type="entry name" value="DUF7133"/>
    <property type="match status" value="1"/>
</dbReference>
<feature type="domain" description="Cytochrome c" evidence="6">
    <location>
        <begin position="726"/>
        <end position="807"/>
    </location>
</feature>
<sequence length="843" mass="94224">MKQHNRSRRSTAYLFIFILIPLMLSLAACGEQSWPPEVQPAPDKSPVLSPAKALESFYLPPGYDIQLVASEPLVVDPVAMDFDAQGRLWVAEMRSYMPNVEGEGEKKPTGKIVVLEDTSGNGRMDKRTVYLDSLILPRAVKALDHGVLVGAPPNLWMTEDTTGDLKADAIHKIRSDFGDLSVNPESNPNGLMWGIDNWIHTTHYDGRFQLRDGQLHYDKTPSLGQWGITKDSYGRIYRNSNSNPMAVDYISSHYYSRNKDLDQQRGLYESIYKNKTVWPVRPTTGINRGYREGMLRDDSTLTRYTSASALAVYRGDKLPGELRGDVFVPEPAGNLVQRYVLKKQRDGSLIGHNPYEDLKADFLTSTDERFRPVNIYTAPDGTLYILDMYRGIIQNQLFLTNYLKTEIEKRGLEKPIGLGRIYRIIHDSTIPGPTPDLSSKSPEELASYLNHPNGWWRDTAQRLLVERQADSVVPKLRQLATDSEKDYARLHALWTLNGLDAINDDLLDAALSDSSPHLRAAAIRIAEAEFSSHTDSYHQKLISLLDDSAHVVQRQLAASIGELPSPERSAALMKMVKAHGNDPIVVNLVLSGLGNQEFSFLSGLLDQFPDQQIASKTIERLTRAVLNSGSGNHISSLLNRIGDQQKPVWQRRSLLAGLEEVAPEPSSGGSPRLFELDNKPIALLDATSETGDPLARRIDKMIKRLDWPGKPKAEPTPEPLTPDEKERFELGKQLFATSCGSCHQEDGKGMKGMAPPLVNSKWVLGKPSHLIRILLDGKEGEMRMPPVGDRYSDEEIAAIATYIRQAWGHKEHPVPPSLVMEVRGASTGRDHPWTDEELNSHRH</sequence>
<dbReference type="SUPFAM" id="SSF48371">
    <property type="entry name" value="ARM repeat"/>
    <property type="match status" value="1"/>
</dbReference>
<keyword evidence="1 4" id="KW-0349">Heme</keyword>
<protein>
    <submittedName>
        <fullName evidence="7">Putative membrane-bound dehydrogenase domain-containing protein</fullName>
    </submittedName>
</protein>
<name>A0A521CTJ3_9BACT</name>